<evidence type="ECO:0000313" key="2">
    <source>
        <dbReference type="EMBL" id="KAJ2672686.1"/>
    </source>
</evidence>
<organism evidence="2 3">
    <name type="scientific">Coemansia spiralis</name>
    <dbReference type="NCBI Taxonomy" id="417178"/>
    <lineage>
        <taxon>Eukaryota</taxon>
        <taxon>Fungi</taxon>
        <taxon>Fungi incertae sedis</taxon>
        <taxon>Zoopagomycota</taxon>
        <taxon>Kickxellomycotina</taxon>
        <taxon>Kickxellomycetes</taxon>
        <taxon>Kickxellales</taxon>
        <taxon>Kickxellaceae</taxon>
        <taxon>Coemansia</taxon>
    </lineage>
</organism>
<name>A0A9W8FZE8_9FUNG</name>
<feature type="chain" id="PRO_5040738759" evidence="1">
    <location>
        <begin position="19"/>
        <end position="108"/>
    </location>
</feature>
<dbReference type="Proteomes" id="UP001151518">
    <property type="component" value="Unassembled WGS sequence"/>
</dbReference>
<feature type="signal peptide" evidence="1">
    <location>
        <begin position="1"/>
        <end position="18"/>
    </location>
</feature>
<dbReference type="EMBL" id="JANBTW010000078">
    <property type="protein sequence ID" value="KAJ2672686.1"/>
    <property type="molecule type" value="Genomic_DNA"/>
</dbReference>
<evidence type="ECO:0000313" key="3">
    <source>
        <dbReference type="Proteomes" id="UP001151518"/>
    </source>
</evidence>
<keyword evidence="1" id="KW-0732">Signal</keyword>
<accession>A0A9W8FZE8</accession>
<sequence>MALLALLMIVEQRLLVDTECVIDQAQPTNPARKAFAEWIAGKVAADIEDLIAIIRHETDAHGANSRYDILASAGSAFSVDSAIHTALPWLLPPADKAPSSQTKRRICS</sequence>
<gene>
    <name evidence="2" type="ORF">GGI25_005004</name>
</gene>
<protein>
    <submittedName>
        <fullName evidence="2">Uncharacterized protein</fullName>
    </submittedName>
</protein>
<evidence type="ECO:0000256" key="1">
    <source>
        <dbReference type="SAM" id="SignalP"/>
    </source>
</evidence>
<reference evidence="2" key="1">
    <citation type="submission" date="2022-07" db="EMBL/GenBank/DDBJ databases">
        <title>Phylogenomic reconstructions and comparative analyses of Kickxellomycotina fungi.</title>
        <authorList>
            <person name="Reynolds N.K."/>
            <person name="Stajich J.E."/>
            <person name="Barry K."/>
            <person name="Grigoriev I.V."/>
            <person name="Crous P."/>
            <person name="Smith M.E."/>
        </authorList>
    </citation>
    <scope>NUCLEOTIDE SEQUENCE</scope>
    <source>
        <strain evidence="2">NRRL 3115</strain>
    </source>
</reference>
<proteinExistence type="predicted"/>
<dbReference type="AlphaFoldDB" id="A0A9W8FZE8"/>
<comment type="caution">
    <text evidence="2">The sequence shown here is derived from an EMBL/GenBank/DDBJ whole genome shotgun (WGS) entry which is preliminary data.</text>
</comment>